<feature type="compositionally biased region" description="Low complexity" evidence="1">
    <location>
        <begin position="410"/>
        <end position="425"/>
    </location>
</feature>
<accession>A0A8S9GLE0</accession>
<reference evidence="3" key="1">
    <citation type="submission" date="2019-12" db="EMBL/GenBank/DDBJ databases">
        <title>Genome sequencing and annotation of Brassica cretica.</title>
        <authorList>
            <person name="Studholme D.J."/>
            <person name="Sarris P.F."/>
        </authorList>
    </citation>
    <scope>NUCLEOTIDE SEQUENCE</scope>
    <source>
        <strain evidence="3">PFS-102/07</strain>
        <tissue evidence="3">Leaf</tissue>
    </source>
</reference>
<protein>
    <recommendedName>
        <fullName evidence="2">AIR12 DOMON domain-containing protein</fullName>
    </recommendedName>
</protein>
<evidence type="ECO:0000259" key="2">
    <source>
        <dbReference type="Pfam" id="PF04526"/>
    </source>
</evidence>
<proteinExistence type="predicted"/>
<comment type="caution">
    <text evidence="3">The sequence shown here is derived from an EMBL/GenBank/DDBJ whole genome shotgun (WGS) entry which is preliminary data.</text>
</comment>
<name>A0A8S9GLE0_BRACR</name>
<gene>
    <name evidence="3" type="ORF">F2Q70_00023809</name>
</gene>
<sequence>MGGFTGGGKALALTKLLQYISSIKADCMANDAQLSTMVVEQDVEGMTVMSISVEAGAPGEATKRWSNQITIHVFLFREDSQTKRLKRMFQTRFKIPYQFLDTHPFVDFLVQSDHHLSSDVKHQNFFISEMRRLIKETQYTLLLNIQASHVSDWTDNKGNKEANHSVENSRRRYIDGEHCGNNTSSNDITLTIQSASPPDLLKRFQKANDAHLSTMVVEQDVEGMTVMSISVEAGAPGEATKRWSNQITIHVFLFREESQTKRLKRMFQTRFKIPYQFLDTHPFVDFLVQSDHHLSSDVKHRNFIISEMRRLIKETQYTLLLNIQASHTYNISSYNSLVEGKLAFHFWDLRTEALTGNRVVIHTSVKVPAGEDSVNQVWQIGGNVTNGRIGIHPFTPANLNSKAVLRFSGSDAPASAPGSGPTTPGQAGGPGNVGSMTTSVNFGVTLGVLVLLGSMFIF</sequence>
<dbReference type="PANTHER" id="PTHR23130">
    <property type="entry name" value="CYTOCHROME B561 AND DOMON DOMAIN-CONTAINING PROTEIN"/>
    <property type="match status" value="1"/>
</dbReference>
<dbReference type="Pfam" id="PF04526">
    <property type="entry name" value="DUF568"/>
    <property type="match status" value="1"/>
</dbReference>
<feature type="domain" description="AIR12 DOMON" evidence="2">
    <location>
        <begin position="327"/>
        <end position="407"/>
    </location>
</feature>
<organism evidence="3">
    <name type="scientific">Brassica cretica</name>
    <name type="common">Mustard</name>
    <dbReference type="NCBI Taxonomy" id="69181"/>
    <lineage>
        <taxon>Eukaryota</taxon>
        <taxon>Viridiplantae</taxon>
        <taxon>Streptophyta</taxon>
        <taxon>Embryophyta</taxon>
        <taxon>Tracheophyta</taxon>
        <taxon>Spermatophyta</taxon>
        <taxon>Magnoliopsida</taxon>
        <taxon>eudicotyledons</taxon>
        <taxon>Gunneridae</taxon>
        <taxon>Pentapetalae</taxon>
        <taxon>rosids</taxon>
        <taxon>malvids</taxon>
        <taxon>Brassicales</taxon>
        <taxon>Brassicaceae</taxon>
        <taxon>Brassiceae</taxon>
        <taxon>Brassica</taxon>
    </lineage>
</organism>
<dbReference type="AlphaFoldDB" id="A0A8S9GLE0"/>
<feature type="region of interest" description="Disordered" evidence="1">
    <location>
        <begin position="410"/>
        <end position="432"/>
    </location>
</feature>
<evidence type="ECO:0000256" key="1">
    <source>
        <dbReference type="SAM" id="MobiDB-lite"/>
    </source>
</evidence>
<dbReference type="PANTHER" id="PTHR23130:SF180">
    <property type="entry name" value="DOMON DOMAIN-CONTAINING PROTEIN"/>
    <property type="match status" value="1"/>
</dbReference>
<dbReference type="EMBL" id="QGKY02001925">
    <property type="protein sequence ID" value="KAF2547065.1"/>
    <property type="molecule type" value="Genomic_DNA"/>
</dbReference>
<dbReference type="InterPro" id="IPR045265">
    <property type="entry name" value="AIR12_DOMON"/>
</dbReference>
<evidence type="ECO:0000313" key="3">
    <source>
        <dbReference type="EMBL" id="KAF2547065.1"/>
    </source>
</evidence>